<sequence length="300" mass="34391">MKQSQSVTVGITTCYGKSQLLEAVKSVRGSTGIENFRLIIVADRTPLNSALKKALKTYDVELIENDYPSSAFSKQKQILDMTTDDIIIITQDDVLIDKDAFTKIVSTFKQHREITFIGLKNEPLQPKTLIEASINIGTRLMNEIAGNWNSGDNYLAIIGRLMAFRTQWLKSEISKSKDPVSLDAYFYLENKRKGGKYKCLWDTNLYFRNPQNLTEHLRKSSRFQHSKIEMKDIGFFGNLDNEYKIPIIPILRASFKEFVNHPIAFIGYVGIFIYTRLAKIKPEKCLDVNWEVDLSTKIIN</sequence>
<name>A0A1F7XU59_9BACT</name>
<comment type="caution">
    <text evidence="1">The sequence shown here is derived from an EMBL/GenBank/DDBJ whole genome shotgun (WGS) entry which is preliminary data.</text>
</comment>
<dbReference type="EMBL" id="MGGB01000046">
    <property type="protein sequence ID" value="OGM18551.1"/>
    <property type="molecule type" value="Genomic_DNA"/>
</dbReference>
<dbReference type="Pfam" id="PF13641">
    <property type="entry name" value="Glyco_tranf_2_3"/>
    <property type="match status" value="1"/>
</dbReference>
<protein>
    <submittedName>
        <fullName evidence="1">Uncharacterized protein</fullName>
    </submittedName>
</protein>
<evidence type="ECO:0000313" key="1">
    <source>
        <dbReference type="EMBL" id="OGM18551.1"/>
    </source>
</evidence>
<dbReference type="Proteomes" id="UP000178446">
    <property type="component" value="Unassembled WGS sequence"/>
</dbReference>
<organism evidence="1 2">
    <name type="scientific">Candidatus Woesebacteria bacterium RIFCSPHIGHO2_01_FULL_37_10</name>
    <dbReference type="NCBI Taxonomy" id="1802489"/>
    <lineage>
        <taxon>Bacteria</taxon>
        <taxon>Candidatus Woeseibacteriota</taxon>
    </lineage>
</organism>
<dbReference type="InterPro" id="IPR029044">
    <property type="entry name" value="Nucleotide-diphossugar_trans"/>
</dbReference>
<reference evidence="1 2" key="1">
    <citation type="journal article" date="2016" name="Nat. Commun.">
        <title>Thousands of microbial genomes shed light on interconnected biogeochemical processes in an aquifer system.</title>
        <authorList>
            <person name="Anantharaman K."/>
            <person name="Brown C.T."/>
            <person name="Hug L.A."/>
            <person name="Sharon I."/>
            <person name="Castelle C.J."/>
            <person name="Probst A.J."/>
            <person name="Thomas B.C."/>
            <person name="Singh A."/>
            <person name="Wilkins M.J."/>
            <person name="Karaoz U."/>
            <person name="Brodie E.L."/>
            <person name="Williams K.H."/>
            <person name="Hubbard S.S."/>
            <person name="Banfield J.F."/>
        </authorList>
    </citation>
    <scope>NUCLEOTIDE SEQUENCE [LARGE SCALE GENOMIC DNA]</scope>
</reference>
<dbReference type="SUPFAM" id="SSF53448">
    <property type="entry name" value="Nucleotide-diphospho-sugar transferases"/>
    <property type="match status" value="1"/>
</dbReference>
<accession>A0A1F7XU59</accession>
<evidence type="ECO:0000313" key="2">
    <source>
        <dbReference type="Proteomes" id="UP000178446"/>
    </source>
</evidence>
<dbReference type="Gene3D" id="3.90.550.10">
    <property type="entry name" value="Spore Coat Polysaccharide Biosynthesis Protein SpsA, Chain A"/>
    <property type="match status" value="1"/>
</dbReference>
<gene>
    <name evidence="1" type="ORF">A2685_01070</name>
</gene>
<proteinExistence type="predicted"/>
<dbReference type="AlphaFoldDB" id="A0A1F7XU59"/>